<keyword evidence="1" id="KW-1133">Transmembrane helix</keyword>
<gene>
    <name evidence="2" type="ORF">THS5294_01787</name>
</gene>
<sequence>MTVRTICVAPGQMLREGERIAELLEPSGRWVCLIATEAAGQIKAVRVRIGDELTGPTELASIFVARRPNPADAPLTGAVRRIALETLEAEVAPAPPRLPITPIRLLGRTTDDVSHPVDTEGLAQQFLQHKLLIAGCFLSIILAFGVVSTGTVQPRLDPPEVSMDQLWSEMRAARIAAAEAENAREGDDLSTRAADQKRALALARDGPPGNAACAGFFVGRQLPGWHVTRGVRRVTYLDPDRGVGAFIWTKSQVPGTFSCAHERE</sequence>
<reference evidence="2 3" key="1">
    <citation type="submission" date="2015-09" db="EMBL/GenBank/DDBJ databases">
        <authorList>
            <consortium name="Swine Surveillance"/>
        </authorList>
    </citation>
    <scope>NUCLEOTIDE SEQUENCE [LARGE SCALE GENOMIC DNA]</scope>
    <source>
        <strain evidence="2 3">CECT 5294</strain>
    </source>
</reference>
<proteinExistence type="predicted"/>
<dbReference type="AlphaFoldDB" id="A0A0P1EZ76"/>
<evidence type="ECO:0000313" key="2">
    <source>
        <dbReference type="EMBL" id="CUH60493.1"/>
    </source>
</evidence>
<dbReference type="Proteomes" id="UP000051298">
    <property type="component" value="Unassembled WGS sequence"/>
</dbReference>
<keyword evidence="1" id="KW-0812">Transmembrane</keyword>
<evidence type="ECO:0000313" key="3">
    <source>
        <dbReference type="Proteomes" id="UP000051298"/>
    </source>
</evidence>
<organism evidence="2 3">
    <name type="scientific">Thalassobacter stenotrophicus</name>
    <dbReference type="NCBI Taxonomy" id="266809"/>
    <lineage>
        <taxon>Bacteria</taxon>
        <taxon>Pseudomonadati</taxon>
        <taxon>Pseudomonadota</taxon>
        <taxon>Alphaproteobacteria</taxon>
        <taxon>Rhodobacterales</taxon>
        <taxon>Roseobacteraceae</taxon>
        <taxon>Thalassobacter</taxon>
    </lineage>
</organism>
<name>A0A0P1EZ76_9RHOB</name>
<evidence type="ECO:0000256" key="1">
    <source>
        <dbReference type="SAM" id="Phobius"/>
    </source>
</evidence>
<accession>A0A0P1EZ76</accession>
<feature type="transmembrane region" description="Helical" evidence="1">
    <location>
        <begin position="131"/>
        <end position="152"/>
    </location>
</feature>
<dbReference type="EMBL" id="CYRX01000025">
    <property type="protein sequence ID" value="CUH60493.1"/>
    <property type="molecule type" value="Genomic_DNA"/>
</dbReference>
<protein>
    <submittedName>
        <fullName evidence="2">Uncharacterized protein</fullName>
    </submittedName>
</protein>
<keyword evidence="1" id="KW-0472">Membrane</keyword>